<keyword evidence="2" id="KW-1185">Reference proteome</keyword>
<dbReference type="Proteomes" id="UP000242287">
    <property type="component" value="Unassembled WGS sequence"/>
</dbReference>
<evidence type="ECO:0000313" key="1">
    <source>
        <dbReference type="EMBL" id="PFH49935.1"/>
    </source>
</evidence>
<feature type="non-terminal residue" evidence="1">
    <location>
        <position position="1"/>
    </location>
</feature>
<evidence type="ECO:0000313" key="2">
    <source>
        <dbReference type="Proteomes" id="UP000242287"/>
    </source>
</evidence>
<organism evidence="1 2">
    <name type="scientific">Amanita thiersii Skay4041</name>
    <dbReference type="NCBI Taxonomy" id="703135"/>
    <lineage>
        <taxon>Eukaryota</taxon>
        <taxon>Fungi</taxon>
        <taxon>Dikarya</taxon>
        <taxon>Basidiomycota</taxon>
        <taxon>Agaricomycotina</taxon>
        <taxon>Agaricomycetes</taxon>
        <taxon>Agaricomycetidae</taxon>
        <taxon>Agaricales</taxon>
        <taxon>Pluteineae</taxon>
        <taxon>Amanitaceae</taxon>
        <taxon>Amanita</taxon>
    </lineage>
</organism>
<gene>
    <name evidence="1" type="ORF">AMATHDRAFT_62249</name>
</gene>
<proteinExistence type="predicted"/>
<accession>A0A2A9NG04</accession>
<dbReference type="AlphaFoldDB" id="A0A2A9NG04"/>
<sequence>AACCCCRPLDTIIPVVPFFQNFWSWCITTIHPPYLSLCPGMISILCSGPTLHSVPPIGYSYPFLPAFQKLFTLLQ</sequence>
<protein>
    <submittedName>
        <fullName evidence="1">Uncharacterized protein</fullName>
    </submittedName>
</protein>
<dbReference type="EMBL" id="KZ302016">
    <property type="protein sequence ID" value="PFH49935.1"/>
    <property type="molecule type" value="Genomic_DNA"/>
</dbReference>
<name>A0A2A9NG04_9AGAR</name>
<reference evidence="1 2" key="1">
    <citation type="submission" date="2014-02" db="EMBL/GenBank/DDBJ databases">
        <title>Transposable element dynamics among asymbiotic and ectomycorrhizal Amanita fungi.</title>
        <authorList>
            <consortium name="DOE Joint Genome Institute"/>
            <person name="Hess J."/>
            <person name="Skrede I."/>
            <person name="Wolfe B."/>
            <person name="LaButti K."/>
            <person name="Ohm R.A."/>
            <person name="Grigoriev I.V."/>
            <person name="Pringle A."/>
        </authorList>
    </citation>
    <scope>NUCLEOTIDE SEQUENCE [LARGE SCALE GENOMIC DNA]</scope>
    <source>
        <strain evidence="1 2">SKay4041</strain>
    </source>
</reference>